<feature type="region of interest" description="Disordered" evidence="6">
    <location>
        <begin position="276"/>
        <end position="304"/>
    </location>
</feature>
<dbReference type="Gramene" id="OMERI05G05880.1">
    <property type="protein sequence ID" value="OMERI05G05880.1"/>
    <property type="gene ID" value="OMERI05G05880"/>
</dbReference>
<organism evidence="7">
    <name type="scientific">Oryza meridionalis</name>
    <dbReference type="NCBI Taxonomy" id="40149"/>
    <lineage>
        <taxon>Eukaryota</taxon>
        <taxon>Viridiplantae</taxon>
        <taxon>Streptophyta</taxon>
        <taxon>Embryophyta</taxon>
        <taxon>Tracheophyta</taxon>
        <taxon>Spermatophyta</taxon>
        <taxon>Magnoliopsida</taxon>
        <taxon>Liliopsida</taxon>
        <taxon>Poales</taxon>
        <taxon>Poaceae</taxon>
        <taxon>BOP clade</taxon>
        <taxon>Oryzoideae</taxon>
        <taxon>Oryzeae</taxon>
        <taxon>Oryzinae</taxon>
        <taxon>Oryza</taxon>
    </lineage>
</organism>
<name>A0A0E0DN61_9ORYZ</name>
<comment type="similarity">
    <text evidence="2">Belongs to the plant DMP1 protein family.</text>
</comment>
<sequence>MGPACHTLPLSPLSHSSSLLFHSSSVSLTDRRRRETRSVSVHGEASVASDERRHGGAGGGRRTAAHGGGRRTAHRGDGRADAAGPSGQPSTWPSRPSSGDEESPGGEGAAARVCFTDSYRDGTSAVRYDFRPAPRDNRYRLGTRDVLHDALSFAVLLAMAMVDRNVVACFYPVESPVTRQLLAAVPMAAGAAGSFLFAMFRRRAAGADGRRREEQEGEGVRGQLDDAANAASRPAVPVVPVARVVLELLPVVREGDGAYCPQWISDRWPPDAARLSTTPVTPSAGHQLATPHLRERDREEEGKINREIERKVGKRERWESMTGGFHHFLLKKR</sequence>
<evidence type="ECO:0000256" key="6">
    <source>
        <dbReference type="SAM" id="MobiDB-lite"/>
    </source>
</evidence>
<reference evidence="7" key="2">
    <citation type="submission" date="2018-05" db="EMBL/GenBank/DDBJ databases">
        <title>OmerRS3 (Oryza meridionalis Reference Sequence Version 3).</title>
        <authorList>
            <person name="Zhang J."/>
            <person name="Kudrna D."/>
            <person name="Lee S."/>
            <person name="Talag J."/>
            <person name="Welchert J."/>
            <person name="Wing R.A."/>
        </authorList>
    </citation>
    <scope>NUCLEOTIDE SEQUENCE [LARGE SCALE GENOMIC DNA]</scope>
    <source>
        <strain evidence="7">cv. OR44</strain>
    </source>
</reference>
<dbReference type="InterPro" id="IPR007770">
    <property type="entry name" value="DMP"/>
</dbReference>
<dbReference type="STRING" id="40149.A0A0E0DN61"/>
<evidence type="ECO:0000313" key="8">
    <source>
        <dbReference type="Proteomes" id="UP000008021"/>
    </source>
</evidence>
<evidence type="ECO:0000256" key="2">
    <source>
        <dbReference type="ARBA" id="ARBA00008707"/>
    </source>
</evidence>
<evidence type="ECO:0000256" key="3">
    <source>
        <dbReference type="ARBA" id="ARBA00022692"/>
    </source>
</evidence>
<dbReference type="EnsemblPlants" id="OMERI05G05880.1">
    <property type="protein sequence ID" value="OMERI05G05880.1"/>
    <property type="gene ID" value="OMERI05G05880"/>
</dbReference>
<feature type="region of interest" description="Disordered" evidence="6">
    <location>
        <begin position="24"/>
        <end position="109"/>
    </location>
</feature>
<dbReference type="GO" id="GO:0005737">
    <property type="term" value="C:cytoplasm"/>
    <property type="evidence" value="ECO:0007669"/>
    <property type="project" value="UniProtKB-ARBA"/>
</dbReference>
<keyword evidence="4" id="KW-1133">Transmembrane helix</keyword>
<dbReference type="Pfam" id="PF05078">
    <property type="entry name" value="DUF679"/>
    <property type="match status" value="1"/>
</dbReference>
<dbReference type="HOGENOM" id="CLU_835176_0_0_1"/>
<dbReference type="PANTHER" id="PTHR31621:SF9">
    <property type="entry name" value="OS12G0411500 PROTEIN"/>
    <property type="match status" value="1"/>
</dbReference>
<evidence type="ECO:0000256" key="1">
    <source>
        <dbReference type="ARBA" id="ARBA00004141"/>
    </source>
</evidence>
<dbReference type="GO" id="GO:0016020">
    <property type="term" value="C:membrane"/>
    <property type="evidence" value="ECO:0007669"/>
    <property type="project" value="UniProtKB-SubCell"/>
</dbReference>
<dbReference type="GO" id="GO:0010256">
    <property type="term" value="P:endomembrane system organization"/>
    <property type="evidence" value="ECO:0007669"/>
    <property type="project" value="TreeGrafter"/>
</dbReference>
<accession>A0A0E0DN61</accession>
<evidence type="ECO:0000313" key="7">
    <source>
        <dbReference type="EnsemblPlants" id="OMERI05G05880.1"/>
    </source>
</evidence>
<feature type="compositionally biased region" description="Basic and acidic residues" evidence="6">
    <location>
        <begin position="292"/>
        <end position="304"/>
    </location>
</feature>
<comment type="subcellular location">
    <subcellularLocation>
        <location evidence="1">Membrane</location>
        <topology evidence="1">Multi-pass membrane protein</topology>
    </subcellularLocation>
</comment>
<reference evidence="7" key="1">
    <citation type="submission" date="2015-04" db="UniProtKB">
        <authorList>
            <consortium name="EnsemblPlants"/>
        </authorList>
    </citation>
    <scope>IDENTIFICATION</scope>
</reference>
<dbReference type="PANTHER" id="PTHR31621">
    <property type="entry name" value="PROTEIN DMP3"/>
    <property type="match status" value="1"/>
</dbReference>
<evidence type="ECO:0000256" key="4">
    <source>
        <dbReference type="ARBA" id="ARBA00022989"/>
    </source>
</evidence>
<dbReference type="AlphaFoldDB" id="A0A0E0DN61"/>
<dbReference type="Proteomes" id="UP000008021">
    <property type="component" value="Chromosome 5"/>
</dbReference>
<proteinExistence type="inferred from homology"/>
<keyword evidence="5" id="KW-0472">Membrane</keyword>
<keyword evidence="8" id="KW-1185">Reference proteome</keyword>
<feature type="region of interest" description="Disordered" evidence="6">
    <location>
        <begin position="208"/>
        <end position="229"/>
    </location>
</feature>
<keyword evidence="3" id="KW-0812">Transmembrane</keyword>
<protein>
    <submittedName>
        <fullName evidence="7">Uncharacterized protein</fullName>
    </submittedName>
</protein>
<evidence type="ECO:0000256" key="5">
    <source>
        <dbReference type="ARBA" id="ARBA00023136"/>
    </source>
</evidence>